<dbReference type="GO" id="GO:0006260">
    <property type="term" value="P:DNA replication"/>
    <property type="evidence" value="ECO:0007669"/>
    <property type="project" value="UniProtKB-UniRule"/>
</dbReference>
<dbReference type="Pfam" id="PF00580">
    <property type="entry name" value="UvrD-helicase"/>
    <property type="match status" value="1"/>
</dbReference>
<evidence type="ECO:0000256" key="10">
    <source>
        <dbReference type="ARBA" id="ARBA00048988"/>
    </source>
</evidence>
<dbReference type="InterPro" id="IPR014017">
    <property type="entry name" value="DNA_helicase_UvrD-like_C"/>
</dbReference>
<evidence type="ECO:0000256" key="3">
    <source>
        <dbReference type="ARBA" id="ARBA00022741"/>
    </source>
</evidence>
<dbReference type="PANTHER" id="PTHR11070">
    <property type="entry name" value="UVRD / RECB / PCRA DNA HELICASE FAMILY MEMBER"/>
    <property type="match status" value="1"/>
</dbReference>
<dbReference type="InterPro" id="IPR014016">
    <property type="entry name" value="UvrD-like_ATP-bd"/>
</dbReference>
<dbReference type="Proteomes" id="UP000434580">
    <property type="component" value="Unassembled WGS sequence"/>
</dbReference>
<evidence type="ECO:0000256" key="9">
    <source>
        <dbReference type="ARBA" id="ARBA00034617"/>
    </source>
</evidence>
<dbReference type="GO" id="GO:0016787">
    <property type="term" value="F:hydrolase activity"/>
    <property type="evidence" value="ECO:0007669"/>
    <property type="project" value="UniProtKB-UniRule"/>
</dbReference>
<keyword evidence="2 11" id="KW-0235">DNA replication</keyword>
<dbReference type="GO" id="GO:0000725">
    <property type="term" value="P:recombinational repair"/>
    <property type="evidence" value="ECO:0007669"/>
    <property type="project" value="TreeGrafter"/>
</dbReference>
<feature type="domain" description="UvrD-like helicase C-terminal" evidence="14">
    <location>
        <begin position="282"/>
        <end position="565"/>
    </location>
</feature>
<keyword evidence="4 11" id="KW-0378">Hydrolase</keyword>
<dbReference type="CDD" id="cd18807">
    <property type="entry name" value="SF1_C_UvrD"/>
    <property type="match status" value="1"/>
</dbReference>
<evidence type="ECO:0000256" key="11">
    <source>
        <dbReference type="HAMAP-Rule" id="MF_01920"/>
    </source>
</evidence>
<gene>
    <name evidence="11 15" type="primary">rep</name>
    <name evidence="15" type="ORF">DPBNPPHM_00356</name>
</gene>
<evidence type="ECO:0000256" key="5">
    <source>
        <dbReference type="ARBA" id="ARBA00022806"/>
    </source>
</evidence>
<evidence type="ECO:0000256" key="2">
    <source>
        <dbReference type="ARBA" id="ARBA00022705"/>
    </source>
</evidence>
<evidence type="ECO:0000256" key="8">
    <source>
        <dbReference type="ARBA" id="ARBA00023235"/>
    </source>
</evidence>
<dbReference type="CDD" id="cd17932">
    <property type="entry name" value="DEXQc_UvrD"/>
    <property type="match status" value="1"/>
</dbReference>
<evidence type="ECO:0000313" key="16">
    <source>
        <dbReference type="Proteomes" id="UP000434580"/>
    </source>
</evidence>
<keyword evidence="3 11" id="KW-0547">Nucleotide-binding</keyword>
<evidence type="ECO:0000256" key="6">
    <source>
        <dbReference type="ARBA" id="ARBA00022840"/>
    </source>
</evidence>
<keyword evidence="5 11" id="KW-0347">Helicase</keyword>
<evidence type="ECO:0000256" key="4">
    <source>
        <dbReference type="ARBA" id="ARBA00022801"/>
    </source>
</evidence>
<dbReference type="PROSITE" id="PS51198">
    <property type="entry name" value="UVRD_HELICASE_ATP_BIND"/>
    <property type="match status" value="1"/>
</dbReference>
<evidence type="ECO:0000256" key="12">
    <source>
        <dbReference type="PROSITE-ProRule" id="PRU00560"/>
    </source>
</evidence>
<dbReference type="Pfam" id="PF13361">
    <property type="entry name" value="UvrD_C"/>
    <property type="match status" value="1"/>
</dbReference>
<dbReference type="Gene3D" id="1.10.10.160">
    <property type="match status" value="1"/>
</dbReference>
<comment type="similarity">
    <text evidence="1 11">Belongs to the helicase family. UvrD subfamily.</text>
</comment>
<dbReference type="EMBL" id="CACSII010000001">
    <property type="protein sequence ID" value="CAA0081501.1"/>
    <property type="molecule type" value="Genomic_DNA"/>
</dbReference>
<dbReference type="EC" id="5.6.2.4" evidence="11"/>
<evidence type="ECO:0000259" key="13">
    <source>
        <dbReference type="PROSITE" id="PS51198"/>
    </source>
</evidence>
<proteinExistence type="inferred from homology"/>
<dbReference type="InterPro" id="IPR013986">
    <property type="entry name" value="DExx_box_DNA_helicase_dom_sf"/>
</dbReference>
<dbReference type="AlphaFoldDB" id="A0A5S9MWH5"/>
<dbReference type="GO" id="GO:0003697">
    <property type="term" value="F:single-stranded DNA binding"/>
    <property type="evidence" value="ECO:0007669"/>
    <property type="project" value="UniProtKB-UniRule"/>
</dbReference>
<accession>A0A5S9MWH5</accession>
<feature type="domain" description="UvrD-like helicase ATP-binding" evidence="13">
    <location>
        <begin position="2"/>
        <end position="281"/>
    </location>
</feature>
<dbReference type="OrthoDB" id="9806690at2"/>
<dbReference type="InterPro" id="IPR005752">
    <property type="entry name" value="Helicase_Rep"/>
</dbReference>
<dbReference type="InterPro" id="IPR027417">
    <property type="entry name" value="P-loop_NTPase"/>
</dbReference>
<sequence>MTTLNPQQRKAVEAISRPCLVLAGAGSGKTSVITRKIAYLITDCGVKAKNIAAVTFTNKAAREMKERVTKLLPGKQSRGLLVATFHTLGLTIIRKERGLLGLKEGFSIFDADDAKALLKELIVQRGDIDVDMVDFIQHTLSQLKNDMLTPAQALQRADSGQETMIAEMFQQYQAALSAYNAVDFDDLINIPVFLFQQHPDVLERWRQRIHYLLVDEYQDTNVSQYELVRHLIGDRHGLTVVGDDDQSIYAWRGARPENLNQLQVDFPHMDLIKLEQNYRSTSVILDAANTLIANNPHVYDKRLWSELSYGDPIRIIGCANEQDEANRVANEIMAHRLRNQKNYSDYAILYRGNHQSRLMEMVLRNENMPYTIAGGVSFFSRTEVKDVMAYMRLIANPTDDNAFLRIINVPRRKIGTSTLQALSTFSTEHNLSLYDAIADHNLDYELGAAALGHLREFYEWMQNLMYQAEEGNPIETMYEMVDDIGYEAWLHGNSPSAAAAEKRMENVRMLIENLNNAWDYEQEDNPDATIKDAINRLILRDMMERQSEEEETDTIQLLTLHASKGLEYPFVYIIGMEEELLPHRTSIEEDNIEEERRLAYVGITRAREQLTMTYATKRKQFGEMIDTTPSRFLDELPTDNLQWHGRTEKDEDASRRNAEETLAGLKGLFD</sequence>
<dbReference type="GO" id="GO:0005524">
    <property type="term" value="F:ATP binding"/>
    <property type="evidence" value="ECO:0007669"/>
    <property type="project" value="UniProtKB-UniRule"/>
</dbReference>
<comment type="function">
    <text evidence="11">Rep helicase is a single-stranded DNA-dependent ATPase involved in DNA replication; it can initiate unwinding at a nick in the DNA. It binds to the single-stranded DNA and acts in a progressive fashion along the DNA in the 3' to 5' direction.</text>
</comment>
<comment type="catalytic activity">
    <reaction evidence="10 11">
        <text>ATP + H2O = ADP + phosphate + H(+)</text>
        <dbReference type="Rhea" id="RHEA:13065"/>
        <dbReference type="ChEBI" id="CHEBI:15377"/>
        <dbReference type="ChEBI" id="CHEBI:15378"/>
        <dbReference type="ChEBI" id="CHEBI:30616"/>
        <dbReference type="ChEBI" id="CHEBI:43474"/>
        <dbReference type="ChEBI" id="CHEBI:456216"/>
        <dbReference type="EC" id="5.6.2.4"/>
    </reaction>
</comment>
<evidence type="ECO:0000259" key="14">
    <source>
        <dbReference type="PROSITE" id="PS51217"/>
    </source>
</evidence>
<evidence type="ECO:0000256" key="7">
    <source>
        <dbReference type="ARBA" id="ARBA00023125"/>
    </source>
</evidence>
<comment type="subunit">
    <text evidence="11">Homodimer.</text>
</comment>
<dbReference type="InterPro" id="IPR000212">
    <property type="entry name" value="DNA_helicase_UvrD/REP"/>
</dbReference>
<evidence type="ECO:0000313" key="15">
    <source>
        <dbReference type="EMBL" id="CAA0081501.1"/>
    </source>
</evidence>
<evidence type="ECO:0000256" key="1">
    <source>
        <dbReference type="ARBA" id="ARBA00009922"/>
    </source>
</evidence>
<organism evidence="15 16">
    <name type="scientific">BD1-7 clade bacterium</name>
    <dbReference type="NCBI Taxonomy" id="2029982"/>
    <lineage>
        <taxon>Bacteria</taxon>
        <taxon>Pseudomonadati</taxon>
        <taxon>Pseudomonadota</taxon>
        <taxon>Gammaproteobacteria</taxon>
        <taxon>Cellvibrionales</taxon>
        <taxon>Spongiibacteraceae</taxon>
        <taxon>BD1-7 clade</taxon>
    </lineage>
</organism>
<dbReference type="GO" id="GO:0005829">
    <property type="term" value="C:cytosol"/>
    <property type="evidence" value="ECO:0007669"/>
    <property type="project" value="TreeGrafter"/>
</dbReference>
<dbReference type="NCBIfam" id="TIGR01074">
    <property type="entry name" value="rep"/>
    <property type="match status" value="1"/>
</dbReference>
<protein>
    <recommendedName>
        <fullName evidence="11">ATP-dependent DNA helicase Rep</fullName>
        <ecNumber evidence="11">5.6.2.4</ecNumber>
    </recommendedName>
    <alternativeName>
        <fullName evidence="11">DNA 3'-5' helicase Rep</fullName>
    </alternativeName>
</protein>
<comment type="catalytic activity">
    <reaction evidence="9 11">
        <text>Couples ATP hydrolysis with the unwinding of duplex DNA by translocating in the 3'-5' direction.</text>
        <dbReference type="EC" id="5.6.2.4"/>
    </reaction>
</comment>
<feature type="binding site" evidence="11">
    <location>
        <position position="279"/>
    </location>
    <ligand>
        <name>ATP</name>
        <dbReference type="ChEBI" id="CHEBI:30616"/>
    </ligand>
</feature>
<reference evidence="15 16" key="1">
    <citation type="submission" date="2019-11" db="EMBL/GenBank/DDBJ databases">
        <authorList>
            <person name="Holert J."/>
        </authorList>
    </citation>
    <scope>NUCLEOTIDE SEQUENCE [LARGE SCALE GENOMIC DNA]</scope>
    <source>
        <strain evidence="15">BC5_2</strain>
    </source>
</reference>
<feature type="binding site" evidence="12">
    <location>
        <begin position="23"/>
        <end position="30"/>
    </location>
    <ligand>
        <name>ATP</name>
        <dbReference type="ChEBI" id="CHEBI:30616"/>
    </ligand>
</feature>
<keyword evidence="6 11" id="KW-0067">ATP-binding</keyword>
<dbReference type="HAMAP" id="MF_01920">
    <property type="entry name" value="Helicase_Rep"/>
    <property type="match status" value="1"/>
</dbReference>
<dbReference type="PROSITE" id="PS51217">
    <property type="entry name" value="UVRD_HELICASE_CTER"/>
    <property type="match status" value="1"/>
</dbReference>
<dbReference type="PANTHER" id="PTHR11070:SF64">
    <property type="entry name" value="ATP-DEPENDENT DNA HELICASE REP"/>
    <property type="match status" value="1"/>
</dbReference>
<dbReference type="SUPFAM" id="SSF52540">
    <property type="entry name" value="P-loop containing nucleoside triphosphate hydrolases"/>
    <property type="match status" value="1"/>
</dbReference>
<dbReference type="Gene3D" id="1.10.486.10">
    <property type="entry name" value="PCRA, domain 4"/>
    <property type="match status" value="1"/>
</dbReference>
<dbReference type="Gene3D" id="3.40.50.300">
    <property type="entry name" value="P-loop containing nucleotide triphosphate hydrolases"/>
    <property type="match status" value="2"/>
</dbReference>
<keyword evidence="8 11" id="KW-0413">Isomerase</keyword>
<name>A0A5S9MWH5_9GAMM</name>
<dbReference type="GO" id="GO:0043138">
    <property type="term" value="F:3'-5' DNA helicase activity"/>
    <property type="evidence" value="ECO:0007669"/>
    <property type="project" value="UniProtKB-UniRule"/>
</dbReference>
<keyword evidence="7 11" id="KW-0238">DNA-binding</keyword>